<dbReference type="SMART" id="SM00028">
    <property type="entry name" value="TPR"/>
    <property type="match status" value="2"/>
</dbReference>
<evidence type="ECO:0000256" key="1">
    <source>
        <dbReference type="PROSITE-ProRule" id="PRU00339"/>
    </source>
</evidence>
<feature type="chain" id="PRO_5023816877" evidence="3">
    <location>
        <begin position="19"/>
        <end position="377"/>
    </location>
</feature>
<evidence type="ECO:0000256" key="3">
    <source>
        <dbReference type="SAM" id="SignalP"/>
    </source>
</evidence>
<gene>
    <name evidence="4" type="ORF">FA869_00730</name>
</gene>
<accession>A0A4V6WLL9</accession>
<name>A0A4V6WLL9_9GAMM</name>
<dbReference type="Pfam" id="PF14559">
    <property type="entry name" value="TPR_19"/>
    <property type="match status" value="1"/>
</dbReference>
<dbReference type="AlphaFoldDB" id="A0A4V6WLL9"/>
<dbReference type="InterPro" id="IPR011990">
    <property type="entry name" value="TPR-like_helical_dom_sf"/>
</dbReference>
<organism evidence="4 5">
    <name type="scientific">Halopseudomonas bauzanensis</name>
    <dbReference type="NCBI Taxonomy" id="653930"/>
    <lineage>
        <taxon>Bacteria</taxon>
        <taxon>Pseudomonadati</taxon>
        <taxon>Pseudomonadota</taxon>
        <taxon>Gammaproteobacteria</taxon>
        <taxon>Pseudomonadales</taxon>
        <taxon>Pseudomonadaceae</taxon>
        <taxon>Halopseudomonas</taxon>
    </lineage>
</organism>
<feature type="signal peptide" evidence="3">
    <location>
        <begin position="1"/>
        <end position="18"/>
    </location>
</feature>
<reference evidence="4 5" key="1">
    <citation type="submission" date="2019-04" db="EMBL/GenBank/DDBJ databases">
        <title>Crypto-aerobic microbial life in anoxic (sulfidic) marine sediments.</title>
        <authorList>
            <person name="Bhattacharya S."/>
            <person name="Roy C."/>
            <person name="Mondal N."/>
            <person name="Sarkar J."/>
            <person name="Mandal S."/>
            <person name="Rameez M.J."/>
            <person name="Ghosh W."/>
        </authorList>
    </citation>
    <scope>NUCLEOTIDE SEQUENCE [LARGE SCALE GENOMIC DNA]</scope>
    <source>
        <strain evidence="4 5">SBBB</strain>
    </source>
</reference>
<keyword evidence="1" id="KW-0802">TPR repeat</keyword>
<sequence>MKRVTAMLLLAGSLAGCASNSVSESPWLVQKDASAPRSCEPLTADQELVLGLSQEMASAGRRHAALANLERLPSDVPQVRLSKARLLRVLGHGNEAETLYGSLLNSCLMADANHGLGQIEAARGRYTEAQGYLRNAASLSPANEAIRNDLGVVYMNQRRLSEARFELLTAMELNENSRRAPQNLLALLIYQGDWQGARELVSAKGLSSDDFKRAEQRAQDMRSKETSAPTPAVAVQPLATPEPAGTAAAVASLAAPAAAPVRSVARAPAAVPAATRVPVAAPVTAPAPAPTPVTARAPVPVRDVAGASAPARSVTPIPLSVAARAWALEEAAPLDGAARQIRSGEQKPSASARPLVCRSTGASTPGLAVMECLPDEE</sequence>
<comment type="caution">
    <text evidence="4">The sequence shown here is derived from an EMBL/GenBank/DDBJ whole genome shotgun (WGS) entry which is preliminary data.</text>
</comment>
<dbReference type="PROSITE" id="PS50005">
    <property type="entry name" value="TPR"/>
    <property type="match status" value="1"/>
</dbReference>
<feature type="compositionally biased region" description="Basic and acidic residues" evidence="2">
    <location>
        <begin position="207"/>
        <end position="225"/>
    </location>
</feature>
<feature type="repeat" description="TPR" evidence="1">
    <location>
        <begin position="110"/>
        <end position="143"/>
    </location>
</feature>
<dbReference type="PROSITE" id="PS51257">
    <property type="entry name" value="PROKAR_LIPOPROTEIN"/>
    <property type="match status" value="1"/>
</dbReference>
<dbReference type="EMBL" id="SWAV01000001">
    <property type="protein sequence ID" value="TKA92747.1"/>
    <property type="molecule type" value="Genomic_DNA"/>
</dbReference>
<dbReference type="Proteomes" id="UP000305198">
    <property type="component" value="Unassembled WGS sequence"/>
</dbReference>
<evidence type="ECO:0000313" key="5">
    <source>
        <dbReference type="Proteomes" id="UP000305198"/>
    </source>
</evidence>
<evidence type="ECO:0000313" key="4">
    <source>
        <dbReference type="EMBL" id="TKA92747.1"/>
    </source>
</evidence>
<feature type="region of interest" description="Disordered" evidence="2">
    <location>
        <begin position="338"/>
        <end position="362"/>
    </location>
</feature>
<dbReference type="InterPro" id="IPR019734">
    <property type="entry name" value="TPR_rpt"/>
</dbReference>
<keyword evidence="3" id="KW-0732">Signal</keyword>
<dbReference type="Gene3D" id="1.25.40.10">
    <property type="entry name" value="Tetratricopeptide repeat domain"/>
    <property type="match status" value="1"/>
</dbReference>
<proteinExistence type="predicted"/>
<dbReference type="RefSeq" id="WP_136868512.1">
    <property type="nucleotide sequence ID" value="NZ_SWAV01000001.1"/>
</dbReference>
<protein>
    <submittedName>
        <fullName evidence="4">Tetratricopeptide repeat protein</fullName>
    </submittedName>
</protein>
<feature type="region of interest" description="Disordered" evidence="2">
    <location>
        <begin position="206"/>
        <end position="231"/>
    </location>
</feature>
<dbReference type="SUPFAM" id="SSF48452">
    <property type="entry name" value="TPR-like"/>
    <property type="match status" value="1"/>
</dbReference>
<evidence type="ECO:0000256" key="2">
    <source>
        <dbReference type="SAM" id="MobiDB-lite"/>
    </source>
</evidence>